<dbReference type="FunFam" id="1.20.1250.20:FF:000082">
    <property type="entry name" value="MFS multidrug transporter, putative"/>
    <property type="match status" value="1"/>
</dbReference>
<feature type="compositionally biased region" description="Polar residues" evidence="5">
    <location>
        <begin position="60"/>
        <end position="76"/>
    </location>
</feature>
<dbReference type="AlphaFoldDB" id="A0A1L0C0R2"/>
<dbReference type="InterPro" id="IPR005829">
    <property type="entry name" value="Sugar_transporter_CS"/>
</dbReference>
<feature type="transmembrane region" description="Helical" evidence="6">
    <location>
        <begin position="402"/>
        <end position="428"/>
    </location>
</feature>
<dbReference type="PANTHER" id="PTHR23502:SF38">
    <property type="entry name" value="POLYAMINE TRANSPORTER 4"/>
    <property type="match status" value="1"/>
</dbReference>
<evidence type="ECO:0000256" key="2">
    <source>
        <dbReference type="ARBA" id="ARBA00022692"/>
    </source>
</evidence>
<accession>A0A1L0C0R2</accession>
<dbReference type="CDD" id="cd17323">
    <property type="entry name" value="MFS_Tpo1_MDR_like"/>
    <property type="match status" value="1"/>
</dbReference>
<dbReference type="Gene3D" id="1.20.1250.20">
    <property type="entry name" value="MFS general substrate transporter like domains"/>
    <property type="match status" value="1"/>
</dbReference>
<feature type="region of interest" description="Disordered" evidence="5">
    <location>
        <begin position="1"/>
        <end position="76"/>
    </location>
</feature>
<evidence type="ECO:0000256" key="1">
    <source>
        <dbReference type="ARBA" id="ARBA00004141"/>
    </source>
</evidence>
<dbReference type="GO" id="GO:0000297">
    <property type="term" value="F:spermine transmembrane transporter activity"/>
    <property type="evidence" value="ECO:0007669"/>
    <property type="project" value="TreeGrafter"/>
</dbReference>
<name>A0A1L0C0R2_9ASCO</name>
<dbReference type="Proteomes" id="UP000182334">
    <property type="component" value="Chromosome V"/>
</dbReference>
<feature type="transmembrane region" description="Helical" evidence="6">
    <location>
        <begin position="175"/>
        <end position="196"/>
    </location>
</feature>
<keyword evidence="9" id="KW-1185">Reference proteome</keyword>
<feature type="region of interest" description="Disordered" evidence="5">
    <location>
        <begin position="646"/>
        <end position="682"/>
    </location>
</feature>
<gene>
    <name evidence="8" type="ORF">SAMEA4029010_CIC11G00000004077</name>
</gene>
<dbReference type="InterPro" id="IPR036259">
    <property type="entry name" value="MFS_trans_sf"/>
</dbReference>
<evidence type="ECO:0000313" key="9">
    <source>
        <dbReference type="Proteomes" id="UP000182334"/>
    </source>
</evidence>
<dbReference type="GO" id="GO:0042908">
    <property type="term" value="P:xenobiotic transport"/>
    <property type="evidence" value="ECO:0007669"/>
    <property type="project" value="UniProtKB-ARBA"/>
</dbReference>
<evidence type="ECO:0000256" key="4">
    <source>
        <dbReference type="ARBA" id="ARBA00023136"/>
    </source>
</evidence>
<keyword evidence="4 6" id="KW-0472">Membrane</keyword>
<dbReference type="GO" id="GO:0005886">
    <property type="term" value="C:plasma membrane"/>
    <property type="evidence" value="ECO:0007669"/>
    <property type="project" value="TreeGrafter"/>
</dbReference>
<evidence type="ECO:0000256" key="5">
    <source>
        <dbReference type="SAM" id="MobiDB-lite"/>
    </source>
</evidence>
<sequence>MGVFGTSENEEAALRAAATGSNNDEAKRASRTSISQSVSGLSHYETASEFSSQDFDDNESVPQQTVHSQESVQGDDSTIQNFDTEVIELHQPSTAQDVDNDYVVPEPEVEDFDPTNMSENELNRIMTTQTHQSEVLRRSMTKSLTHGEYIDPNDLEWDGPDDKENPHNWSRTKKWFITAVTAYTCLCISLGSSLYVEGVPEIVVKMKVSQTLALSGLSFYLLGLALGPVFAAPLSELIGRRNIYLTTFPASLLLTMGVGLSQNIQSILILRFLSGFVASPPMSIAGGTISDLWGNSPVDIAIAMAFFCLAPFLGPVIGPIVSGFGVEAHGWRFSMWLSLIFSGFILPFLFLCPETYKLAILKKRARSRGIKLVEPEINLAYFVQLLQTNLIRPIEMLFVEPIVGLTSIYVAFVFGVLFGFFEAFPIVFRGVYRMSTGVSGLPFIGVGVGLLLGVAVYVRNIFASVKKAKAAAIEKHKKIAAGEEVEDEVPAWVAPEKKLFNAAVGAILMPISLFWLAWTSRASIHWIAPVLSSVPFGFGLVWIFFGVILYYSLSFPPAYLASALAANNLLRYIVASAFPLFVVQMYEKLHIDWATSLLGFIALAMVPIPFLFMKFGGRIRAHSKYGYVAYFRKLAAAKAAAEKAAAEKTVVGSDESREGAKQDASSESNQVLTETEDVQEKV</sequence>
<feature type="transmembrane region" description="Helical" evidence="6">
    <location>
        <begin position="440"/>
        <end position="458"/>
    </location>
</feature>
<feature type="transmembrane region" description="Helical" evidence="6">
    <location>
        <begin position="593"/>
        <end position="612"/>
    </location>
</feature>
<dbReference type="PROSITE" id="PS00216">
    <property type="entry name" value="SUGAR_TRANSPORT_1"/>
    <property type="match status" value="1"/>
</dbReference>
<dbReference type="GO" id="GO:0140115">
    <property type="term" value="P:export across plasma membrane"/>
    <property type="evidence" value="ECO:0007669"/>
    <property type="project" value="UniProtKB-ARBA"/>
</dbReference>
<proteinExistence type="predicted"/>
<feature type="transmembrane region" description="Helical" evidence="6">
    <location>
        <begin position="499"/>
        <end position="518"/>
    </location>
</feature>
<protein>
    <submittedName>
        <fullName evidence="8">CIC11C00000004077</fullName>
    </submittedName>
</protein>
<dbReference type="GO" id="GO:0015606">
    <property type="term" value="F:spermidine transmembrane transporter activity"/>
    <property type="evidence" value="ECO:0007669"/>
    <property type="project" value="TreeGrafter"/>
</dbReference>
<dbReference type="PROSITE" id="PS50850">
    <property type="entry name" value="MFS"/>
    <property type="match status" value="1"/>
</dbReference>
<evidence type="ECO:0000313" key="8">
    <source>
        <dbReference type="EMBL" id="SGZ56290.1"/>
    </source>
</evidence>
<dbReference type="EMBL" id="LT635760">
    <property type="protein sequence ID" value="SGZ56290.1"/>
    <property type="molecule type" value="Genomic_DNA"/>
</dbReference>
<feature type="transmembrane region" description="Helical" evidence="6">
    <location>
        <begin position="268"/>
        <end position="289"/>
    </location>
</feature>
<feature type="compositionally biased region" description="Polar residues" evidence="5">
    <location>
        <begin position="663"/>
        <end position="673"/>
    </location>
</feature>
<feature type="transmembrane region" description="Helical" evidence="6">
    <location>
        <begin position="243"/>
        <end position="262"/>
    </location>
</feature>
<feature type="compositionally biased region" description="Polar residues" evidence="5">
    <location>
        <begin position="31"/>
        <end position="40"/>
    </location>
</feature>
<organism evidence="8 9">
    <name type="scientific">Sungouiella intermedia</name>
    <dbReference type="NCBI Taxonomy" id="45354"/>
    <lineage>
        <taxon>Eukaryota</taxon>
        <taxon>Fungi</taxon>
        <taxon>Dikarya</taxon>
        <taxon>Ascomycota</taxon>
        <taxon>Saccharomycotina</taxon>
        <taxon>Pichiomycetes</taxon>
        <taxon>Metschnikowiaceae</taxon>
        <taxon>Sungouiella</taxon>
    </lineage>
</organism>
<dbReference type="STRING" id="45354.A0A1L0C0R2"/>
<evidence type="ECO:0000259" key="7">
    <source>
        <dbReference type="PROSITE" id="PS50850"/>
    </source>
</evidence>
<dbReference type="InterPro" id="IPR011701">
    <property type="entry name" value="MFS"/>
</dbReference>
<dbReference type="SUPFAM" id="SSF103473">
    <property type="entry name" value="MFS general substrate transporter"/>
    <property type="match status" value="1"/>
</dbReference>
<dbReference type="PANTHER" id="PTHR23502">
    <property type="entry name" value="MAJOR FACILITATOR SUPERFAMILY"/>
    <property type="match status" value="1"/>
</dbReference>
<feature type="domain" description="Major facilitator superfamily (MFS) profile" evidence="7">
    <location>
        <begin position="177"/>
        <end position="619"/>
    </location>
</feature>
<keyword evidence="3 6" id="KW-1133">Transmembrane helix</keyword>
<evidence type="ECO:0000256" key="6">
    <source>
        <dbReference type="SAM" id="Phobius"/>
    </source>
</evidence>
<dbReference type="InterPro" id="IPR020846">
    <property type="entry name" value="MFS_dom"/>
</dbReference>
<feature type="transmembrane region" description="Helical" evidence="6">
    <location>
        <begin position="208"/>
        <end position="231"/>
    </location>
</feature>
<dbReference type="Pfam" id="PF07690">
    <property type="entry name" value="MFS_1"/>
    <property type="match status" value="1"/>
</dbReference>
<feature type="transmembrane region" description="Helical" evidence="6">
    <location>
        <begin position="333"/>
        <end position="356"/>
    </location>
</feature>
<feature type="transmembrane region" description="Helical" evidence="6">
    <location>
        <begin position="301"/>
        <end position="321"/>
    </location>
</feature>
<reference evidence="8 9" key="1">
    <citation type="submission" date="2016-10" db="EMBL/GenBank/DDBJ databases">
        <authorList>
            <person name="de Groot N.N."/>
        </authorList>
    </citation>
    <scope>NUCLEOTIDE SEQUENCE [LARGE SCALE GENOMIC DNA]</scope>
    <source>
        <strain evidence="8 9">CBS 141442</strain>
    </source>
</reference>
<comment type="subcellular location">
    <subcellularLocation>
        <location evidence="1">Membrane</location>
        <topology evidence="1">Multi-pass membrane protein</topology>
    </subcellularLocation>
</comment>
<dbReference type="OrthoDB" id="3936150at2759"/>
<feature type="transmembrane region" description="Helical" evidence="6">
    <location>
        <begin position="524"/>
        <end position="551"/>
    </location>
</feature>
<evidence type="ECO:0000256" key="3">
    <source>
        <dbReference type="ARBA" id="ARBA00022989"/>
    </source>
</evidence>
<keyword evidence="2 6" id="KW-0812">Transmembrane</keyword>